<dbReference type="OrthoDB" id="5419315at2759"/>
<organism evidence="2 3">
    <name type="scientific">Acaromyces ingoldii</name>
    <dbReference type="NCBI Taxonomy" id="215250"/>
    <lineage>
        <taxon>Eukaryota</taxon>
        <taxon>Fungi</taxon>
        <taxon>Dikarya</taxon>
        <taxon>Basidiomycota</taxon>
        <taxon>Ustilaginomycotina</taxon>
        <taxon>Exobasidiomycetes</taxon>
        <taxon>Exobasidiales</taxon>
        <taxon>Cryptobasidiaceae</taxon>
        <taxon>Acaromyces</taxon>
    </lineage>
</organism>
<accession>A0A316YDZ9</accession>
<dbReference type="AlphaFoldDB" id="A0A316YDZ9"/>
<dbReference type="GeneID" id="37044471"/>
<evidence type="ECO:0000313" key="2">
    <source>
        <dbReference type="EMBL" id="PWN87637.1"/>
    </source>
</evidence>
<evidence type="ECO:0000256" key="1">
    <source>
        <dbReference type="SAM" id="MobiDB-lite"/>
    </source>
</evidence>
<name>A0A316YDZ9_9BASI</name>
<dbReference type="InParanoid" id="A0A316YDZ9"/>
<reference evidence="2 3" key="1">
    <citation type="journal article" date="2018" name="Mol. Biol. Evol.">
        <title>Broad Genomic Sampling Reveals a Smut Pathogenic Ancestry of the Fungal Clade Ustilaginomycotina.</title>
        <authorList>
            <person name="Kijpornyongpan T."/>
            <person name="Mondo S.J."/>
            <person name="Barry K."/>
            <person name="Sandor L."/>
            <person name="Lee J."/>
            <person name="Lipzen A."/>
            <person name="Pangilinan J."/>
            <person name="LaButti K."/>
            <person name="Hainaut M."/>
            <person name="Henrissat B."/>
            <person name="Grigoriev I.V."/>
            <person name="Spatafora J.W."/>
            <person name="Aime M.C."/>
        </authorList>
    </citation>
    <scope>NUCLEOTIDE SEQUENCE [LARGE SCALE GENOMIC DNA]</scope>
    <source>
        <strain evidence="2 3">MCA 4198</strain>
    </source>
</reference>
<feature type="compositionally biased region" description="Polar residues" evidence="1">
    <location>
        <begin position="59"/>
        <end position="84"/>
    </location>
</feature>
<gene>
    <name evidence="2" type="ORF">FA10DRAFT_268970</name>
</gene>
<keyword evidence="3" id="KW-1185">Reference proteome</keyword>
<dbReference type="EMBL" id="KZ819639">
    <property type="protein sequence ID" value="PWN87637.1"/>
    <property type="molecule type" value="Genomic_DNA"/>
</dbReference>
<dbReference type="Proteomes" id="UP000245768">
    <property type="component" value="Unassembled WGS sequence"/>
</dbReference>
<proteinExistence type="predicted"/>
<evidence type="ECO:0000313" key="3">
    <source>
        <dbReference type="Proteomes" id="UP000245768"/>
    </source>
</evidence>
<protein>
    <submittedName>
        <fullName evidence="2">Uncharacterized protein</fullName>
    </submittedName>
</protein>
<dbReference type="RefSeq" id="XP_025374835.1">
    <property type="nucleotide sequence ID" value="XM_025522555.1"/>
</dbReference>
<feature type="compositionally biased region" description="Gly residues" evidence="1">
    <location>
        <begin position="36"/>
        <end position="46"/>
    </location>
</feature>
<dbReference type="STRING" id="215250.A0A316YDZ9"/>
<feature type="region of interest" description="Disordered" evidence="1">
    <location>
        <begin position="28"/>
        <end position="87"/>
    </location>
</feature>
<sequence length="424" mass="46049">MNPSLDIFGRNSWLDSFFDEFMELTGPTMQQCHGNSSGGGGGGGGSSSSTRTHAFDAATMTTTGASPSQSSDARPSPQSQTSVRPWSDSVIDRTVRSDDLDELLVRWSPIYETYLCAIFDTSKPAGDAPLMDRLMDVTRTDNTCKASMVACCLAYRDVIERELQCARPPSRFVRYMLHGSGSDGGGKGVGGGSRARTKGGDSCQRCSCHSSWTEERPTHLASSASHFAHAWLRFAHDGFERTKAGMPIATKLLTLLNIRYASVCLLGARDSFALAPDIHAALTEVEVDIDYLYDTYKCGTTLSFMVQALAFANAMDAATIRGARSAIRDHAPASGSTVLSRDSAVNPLADYCYVTMLSVGLLECIKRISDLAADIDEGRVLLKADVDARSERIQDLIMVCFLFSRKLKDIKADETKPTPTDQRH</sequence>